<dbReference type="Proteomes" id="UP001595476">
    <property type="component" value="Unassembled WGS sequence"/>
</dbReference>
<accession>A0ABV7HEX9</accession>
<evidence type="ECO:0000259" key="1">
    <source>
        <dbReference type="PROSITE" id="PS50801"/>
    </source>
</evidence>
<protein>
    <submittedName>
        <fullName evidence="2">STAS domain-containing protein</fullName>
    </submittedName>
</protein>
<dbReference type="EMBL" id="JBHRSZ010000004">
    <property type="protein sequence ID" value="MFC3151133.1"/>
    <property type="molecule type" value="Genomic_DNA"/>
</dbReference>
<keyword evidence="3" id="KW-1185">Reference proteome</keyword>
<dbReference type="PANTHER" id="PTHR33495:SF2">
    <property type="entry name" value="ANTI-SIGMA FACTOR ANTAGONIST TM_1081-RELATED"/>
    <property type="match status" value="1"/>
</dbReference>
<dbReference type="InterPro" id="IPR036513">
    <property type="entry name" value="STAS_dom_sf"/>
</dbReference>
<dbReference type="CDD" id="cd07043">
    <property type="entry name" value="STAS_anti-anti-sigma_factors"/>
    <property type="match status" value="1"/>
</dbReference>
<dbReference type="Gene3D" id="3.30.750.24">
    <property type="entry name" value="STAS domain"/>
    <property type="match status" value="1"/>
</dbReference>
<dbReference type="Pfam" id="PF01740">
    <property type="entry name" value="STAS"/>
    <property type="match status" value="1"/>
</dbReference>
<feature type="domain" description="STAS" evidence="1">
    <location>
        <begin position="4"/>
        <end position="103"/>
    </location>
</feature>
<sequence length="164" mass="18171">MENGRILVSAKDGTYILKFMGDVRLTLCATLDDFLESMCRSEQLQAVLIDLTETEGIDSTSLGLLAKISVLSRKKHHLIPTIISTNPDITRILESMGFDKVFVILNNPLSTPINLSELPVIEGSEAVVHQKVLEAHKILMAMNDSNKETFKDLVYTLEGDCKHG</sequence>
<reference evidence="3" key="1">
    <citation type="journal article" date="2019" name="Int. J. Syst. Evol. Microbiol.">
        <title>The Global Catalogue of Microorganisms (GCM) 10K type strain sequencing project: providing services to taxonomists for standard genome sequencing and annotation.</title>
        <authorList>
            <consortium name="The Broad Institute Genomics Platform"/>
            <consortium name="The Broad Institute Genome Sequencing Center for Infectious Disease"/>
            <person name="Wu L."/>
            <person name="Ma J."/>
        </authorList>
    </citation>
    <scope>NUCLEOTIDE SEQUENCE [LARGE SCALE GENOMIC DNA]</scope>
    <source>
        <strain evidence="3">KCTC 52438</strain>
    </source>
</reference>
<dbReference type="InterPro" id="IPR002645">
    <property type="entry name" value="STAS_dom"/>
</dbReference>
<gene>
    <name evidence="2" type="ORF">ACFOEK_08840</name>
</gene>
<evidence type="ECO:0000313" key="2">
    <source>
        <dbReference type="EMBL" id="MFC3151133.1"/>
    </source>
</evidence>
<dbReference type="PIRSF" id="PIRSF029548">
    <property type="entry name" value="UCP029548"/>
    <property type="match status" value="1"/>
</dbReference>
<comment type="caution">
    <text evidence="2">The sequence shown here is derived from an EMBL/GenBank/DDBJ whole genome shotgun (WGS) entry which is preliminary data.</text>
</comment>
<evidence type="ECO:0000313" key="3">
    <source>
        <dbReference type="Proteomes" id="UP001595476"/>
    </source>
</evidence>
<proteinExistence type="predicted"/>
<name>A0ABV7HEX9_9GAMM</name>
<dbReference type="InterPro" id="IPR014557">
    <property type="entry name" value="UCP029548_STAS-type"/>
</dbReference>
<organism evidence="2 3">
    <name type="scientific">Litoribrevibacter euphylliae</name>
    <dbReference type="NCBI Taxonomy" id="1834034"/>
    <lineage>
        <taxon>Bacteria</taxon>
        <taxon>Pseudomonadati</taxon>
        <taxon>Pseudomonadota</taxon>
        <taxon>Gammaproteobacteria</taxon>
        <taxon>Oceanospirillales</taxon>
        <taxon>Oceanospirillaceae</taxon>
        <taxon>Litoribrevibacter</taxon>
    </lineage>
</organism>
<dbReference type="RefSeq" id="WP_386719331.1">
    <property type="nucleotide sequence ID" value="NZ_JBHRSZ010000004.1"/>
</dbReference>
<dbReference type="PANTHER" id="PTHR33495">
    <property type="entry name" value="ANTI-SIGMA FACTOR ANTAGONIST TM_1081-RELATED-RELATED"/>
    <property type="match status" value="1"/>
</dbReference>
<dbReference type="PROSITE" id="PS50801">
    <property type="entry name" value="STAS"/>
    <property type="match status" value="1"/>
</dbReference>
<dbReference type="SUPFAM" id="SSF52091">
    <property type="entry name" value="SpoIIaa-like"/>
    <property type="match status" value="1"/>
</dbReference>